<evidence type="ECO:0000256" key="4">
    <source>
        <dbReference type="PROSITE-ProRule" id="PRU01161"/>
    </source>
</evidence>
<dbReference type="Pfam" id="PF01734">
    <property type="entry name" value="Patatin"/>
    <property type="match status" value="1"/>
</dbReference>
<dbReference type="PROSITE" id="PS51635">
    <property type="entry name" value="PNPLA"/>
    <property type="match status" value="1"/>
</dbReference>
<dbReference type="OrthoDB" id="5290098at2"/>
<evidence type="ECO:0000256" key="2">
    <source>
        <dbReference type="ARBA" id="ARBA00022963"/>
    </source>
</evidence>
<dbReference type="RefSeq" id="WP_149467030.1">
    <property type="nucleotide sequence ID" value="NZ_QOKW01000001.1"/>
</dbReference>
<dbReference type="GO" id="GO:0016042">
    <property type="term" value="P:lipid catabolic process"/>
    <property type="evidence" value="ECO:0007669"/>
    <property type="project" value="UniProtKB-UniRule"/>
</dbReference>
<dbReference type="InterPro" id="IPR016035">
    <property type="entry name" value="Acyl_Trfase/lysoPLipase"/>
</dbReference>
<evidence type="ECO:0000313" key="7">
    <source>
        <dbReference type="Proteomes" id="UP000480854"/>
    </source>
</evidence>
<feature type="short sequence motif" description="GXSXG" evidence="4">
    <location>
        <begin position="56"/>
        <end position="60"/>
    </location>
</feature>
<dbReference type="GO" id="GO:0016787">
    <property type="term" value="F:hydrolase activity"/>
    <property type="evidence" value="ECO:0007669"/>
    <property type="project" value="UniProtKB-UniRule"/>
</dbReference>
<dbReference type="AlphaFoldDB" id="A0A9W7NNU2"/>
<protein>
    <submittedName>
        <fullName evidence="6">Lysophospholipase</fullName>
    </submittedName>
</protein>
<evidence type="ECO:0000259" key="5">
    <source>
        <dbReference type="PROSITE" id="PS51635"/>
    </source>
</evidence>
<dbReference type="Gene3D" id="3.40.1090.10">
    <property type="entry name" value="Cytosolic phospholipase A2 catalytic domain"/>
    <property type="match status" value="2"/>
</dbReference>
<organism evidence="6 7">
    <name type="scientific">Roseomonas genomospecies 6</name>
    <dbReference type="NCBI Taxonomy" id="214106"/>
    <lineage>
        <taxon>Bacteria</taxon>
        <taxon>Pseudomonadati</taxon>
        <taxon>Pseudomonadota</taxon>
        <taxon>Alphaproteobacteria</taxon>
        <taxon>Acetobacterales</taxon>
        <taxon>Roseomonadaceae</taxon>
        <taxon>Roseomonas</taxon>
    </lineage>
</organism>
<feature type="domain" description="PNPLA" evidence="5">
    <location>
        <begin position="25"/>
        <end position="186"/>
    </location>
</feature>
<sequence length="341" mass="36295">MAADGGNGQDHGNGQGRHHRPRIGLALGAGVARGWAHIGVLRALKRYGIEADIVCGSSVGALVGGVHLAGRLDALEEWTRSLTRMKIVGYLDLRLRQGGGLIGGERLVAEMRHHLGDVLVEELPAPFAAIATDLVTGHEVWIRNGPLVDALRASFSLPGVFPPVRFEGRWMVDGALVNPVPVSACRALGAQMVIAVNLSADILGKARRPGAAVPTAAGFDLLKLIEDGPPEEEAKPRAGFRVPIGALSRRIFRRDYEGPSLFGVMVSSLGIVTDRIARSRLAGEPPDVHITPRLGHIGLSEFDRADDCIREGEAAVERALPDLHDALAVFGNGSREPPRGF</sequence>
<dbReference type="SUPFAM" id="SSF52151">
    <property type="entry name" value="FabD/lysophospholipase-like"/>
    <property type="match status" value="1"/>
</dbReference>
<accession>A0A9W7NNU2</accession>
<comment type="caution">
    <text evidence="4">Lacks conserved residue(s) required for the propagation of feature annotation.</text>
</comment>
<evidence type="ECO:0000256" key="1">
    <source>
        <dbReference type="ARBA" id="ARBA00022801"/>
    </source>
</evidence>
<name>A0A9W7NNU2_9PROT</name>
<gene>
    <name evidence="6" type="ORF">DS843_01005</name>
</gene>
<reference evidence="6 7" key="1">
    <citation type="submission" date="2018-07" db="EMBL/GenBank/DDBJ databases">
        <title>Genome sequence of Azospirillum sp. ATCC 49961.</title>
        <authorList>
            <person name="Sant'Anna F.H."/>
            <person name="Baldani J.I."/>
            <person name="Zilli J.E."/>
            <person name="Reis V.M."/>
            <person name="Hartmann A."/>
            <person name="Cruz L."/>
            <person name="de Souza E.M."/>
            <person name="de Oliveira Pedrosa F."/>
            <person name="Passaglia L.M.P."/>
        </authorList>
    </citation>
    <scope>NUCLEOTIDE SEQUENCE [LARGE SCALE GENOMIC DNA]</scope>
    <source>
        <strain evidence="6 7">ATCC 49961</strain>
    </source>
</reference>
<feature type="active site" description="Proton acceptor" evidence="4">
    <location>
        <position position="173"/>
    </location>
</feature>
<dbReference type="PANTHER" id="PTHR14226:SF76">
    <property type="entry name" value="NTE FAMILY PROTEIN RSSA"/>
    <property type="match status" value="1"/>
</dbReference>
<dbReference type="EMBL" id="QOKW01000001">
    <property type="protein sequence ID" value="KAA0684048.1"/>
    <property type="molecule type" value="Genomic_DNA"/>
</dbReference>
<comment type="caution">
    <text evidence="6">The sequence shown here is derived from an EMBL/GenBank/DDBJ whole genome shotgun (WGS) entry which is preliminary data.</text>
</comment>
<keyword evidence="2 4" id="KW-0442">Lipid degradation</keyword>
<proteinExistence type="predicted"/>
<dbReference type="Proteomes" id="UP000480854">
    <property type="component" value="Unassembled WGS sequence"/>
</dbReference>
<keyword evidence="1 4" id="KW-0378">Hydrolase</keyword>
<dbReference type="InterPro" id="IPR002641">
    <property type="entry name" value="PNPLA_dom"/>
</dbReference>
<feature type="short sequence motif" description="DGA/G" evidence="4">
    <location>
        <begin position="173"/>
        <end position="175"/>
    </location>
</feature>
<dbReference type="InterPro" id="IPR050301">
    <property type="entry name" value="NTE"/>
</dbReference>
<dbReference type="PANTHER" id="PTHR14226">
    <property type="entry name" value="NEUROPATHY TARGET ESTERASE/SWISS CHEESE D.MELANOGASTER"/>
    <property type="match status" value="1"/>
</dbReference>
<keyword evidence="3 4" id="KW-0443">Lipid metabolism</keyword>
<keyword evidence="7" id="KW-1185">Reference proteome</keyword>
<feature type="active site" description="Nucleophile" evidence="4">
    <location>
        <position position="58"/>
    </location>
</feature>
<evidence type="ECO:0000256" key="3">
    <source>
        <dbReference type="ARBA" id="ARBA00023098"/>
    </source>
</evidence>
<evidence type="ECO:0000313" key="6">
    <source>
        <dbReference type="EMBL" id="KAA0684048.1"/>
    </source>
</evidence>